<comment type="subunit">
    <text evidence="6">Homodimer.</text>
</comment>
<dbReference type="EC" id="2.4.2.10" evidence="2 6"/>
<comment type="caution">
    <text evidence="8">The sequence shown here is derived from an EMBL/GenBank/DDBJ whole genome shotgun (WGS) entry which is preliminary data.</text>
</comment>
<protein>
    <recommendedName>
        <fullName evidence="2 6">Orotate phosphoribosyltransferase</fullName>
        <shortName evidence="6">OPRT</shortName>
        <shortName evidence="6">OPRTase</shortName>
        <ecNumber evidence="2 6">2.4.2.10</ecNumber>
    </recommendedName>
</protein>
<keyword evidence="3 6" id="KW-0328">Glycosyltransferase</keyword>
<feature type="binding site" evidence="6">
    <location>
        <position position="101"/>
    </location>
    <ligand>
        <name>5-phospho-alpha-D-ribose 1-diphosphate</name>
        <dbReference type="ChEBI" id="CHEBI:58017"/>
        <note>ligand shared between dimeric partners</note>
    </ligand>
</feature>
<dbReference type="InterPro" id="IPR029057">
    <property type="entry name" value="PRTase-like"/>
</dbReference>
<feature type="binding site" evidence="6">
    <location>
        <position position="97"/>
    </location>
    <ligand>
        <name>5-phospho-alpha-D-ribose 1-diphosphate</name>
        <dbReference type="ChEBI" id="CHEBI:58017"/>
        <note>ligand shared between dimeric partners</note>
    </ligand>
</feature>
<comment type="caution">
    <text evidence="6">Lacks conserved residue(s) required for the propagation of feature annotation.</text>
</comment>
<feature type="binding site" evidence="6">
    <location>
        <position position="103"/>
    </location>
    <ligand>
        <name>5-phospho-alpha-D-ribose 1-diphosphate</name>
        <dbReference type="ChEBI" id="CHEBI:58017"/>
        <note>ligand shared between dimeric partners</note>
    </ligand>
</feature>
<comment type="similarity">
    <text evidence="6">Belongs to the purine/pyrimidine phosphoribosyltransferase family. PyrE subfamily.</text>
</comment>
<keyword evidence="4 6" id="KW-0808">Transferase</keyword>
<dbReference type="GO" id="GO:0019856">
    <property type="term" value="P:pyrimidine nucleobase biosynthetic process"/>
    <property type="evidence" value="ECO:0007669"/>
    <property type="project" value="TreeGrafter"/>
</dbReference>
<evidence type="ECO:0000256" key="3">
    <source>
        <dbReference type="ARBA" id="ARBA00022676"/>
    </source>
</evidence>
<feature type="binding site" evidence="6">
    <location>
        <position position="127"/>
    </location>
    <ligand>
        <name>orotate</name>
        <dbReference type="ChEBI" id="CHEBI:30839"/>
    </ligand>
</feature>
<dbReference type="GO" id="GO:0044205">
    <property type="term" value="P:'de novo' UMP biosynthetic process"/>
    <property type="evidence" value="ECO:0007669"/>
    <property type="project" value="UniProtKB-UniRule"/>
</dbReference>
<dbReference type="PANTHER" id="PTHR19278">
    <property type="entry name" value="OROTATE PHOSPHORIBOSYLTRANSFERASE"/>
    <property type="match status" value="1"/>
</dbReference>
<dbReference type="GO" id="GO:0000287">
    <property type="term" value="F:magnesium ion binding"/>
    <property type="evidence" value="ECO:0007669"/>
    <property type="project" value="UniProtKB-UniRule"/>
</dbReference>
<evidence type="ECO:0000256" key="2">
    <source>
        <dbReference type="ARBA" id="ARBA00011971"/>
    </source>
</evidence>
<comment type="cofactor">
    <cofactor evidence="6">
        <name>Mg(2+)</name>
        <dbReference type="ChEBI" id="CHEBI:18420"/>
    </cofactor>
</comment>
<reference evidence="8" key="1">
    <citation type="submission" date="2020-10" db="EMBL/GenBank/DDBJ databases">
        <authorList>
            <person name="Gilroy R."/>
        </authorList>
    </citation>
    <scope>NUCLEOTIDE SEQUENCE</scope>
    <source>
        <strain evidence="8">ChiHjej13B12-12457</strain>
    </source>
</reference>
<dbReference type="NCBIfam" id="TIGR00336">
    <property type="entry name" value="pyrE"/>
    <property type="match status" value="1"/>
</dbReference>
<reference evidence="8" key="2">
    <citation type="journal article" date="2021" name="PeerJ">
        <title>Extensive microbial diversity within the chicken gut microbiome revealed by metagenomics and culture.</title>
        <authorList>
            <person name="Gilroy R."/>
            <person name="Ravi A."/>
            <person name="Getino M."/>
            <person name="Pursley I."/>
            <person name="Horton D.L."/>
            <person name="Alikhan N.F."/>
            <person name="Baker D."/>
            <person name="Gharbi K."/>
            <person name="Hall N."/>
            <person name="Watson M."/>
            <person name="Adriaenssens E.M."/>
            <person name="Foster-Nyarko E."/>
            <person name="Jarju S."/>
            <person name="Secka A."/>
            <person name="Antonio M."/>
            <person name="Oren A."/>
            <person name="Chaudhuri R.R."/>
            <person name="La Ragione R."/>
            <person name="Hildebrand F."/>
            <person name="Pallen M.J."/>
        </authorList>
    </citation>
    <scope>NUCLEOTIDE SEQUENCE</scope>
    <source>
        <strain evidence="8">ChiHjej13B12-12457</strain>
    </source>
</reference>
<dbReference type="SUPFAM" id="SSF53271">
    <property type="entry name" value="PRTase-like"/>
    <property type="match status" value="1"/>
</dbReference>
<comment type="function">
    <text evidence="6">Catalyzes the transfer of a ribosyl phosphate group from 5-phosphoribose 1-diphosphate to orotate, leading to the formation of orotidine monophosphate (OMP).</text>
</comment>
<comment type="catalytic activity">
    <reaction evidence="6">
        <text>orotidine 5'-phosphate + diphosphate = orotate + 5-phospho-alpha-D-ribose 1-diphosphate</text>
        <dbReference type="Rhea" id="RHEA:10380"/>
        <dbReference type="ChEBI" id="CHEBI:30839"/>
        <dbReference type="ChEBI" id="CHEBI:33019"/>
        <dbReference type="ChEBI" id="CHEBI:57538"/>
        <dbReference type="ChEBI" id="CHEBI:58017"/>
        <dbReference type="EC" id="2.4.2.10"/>
    </reaction>
</comment>
<dbReference type="Proteomes" id="UP000886744">
    <property type="component" value="Unassembled WGS sequence"/>
</dbReference>
<evidence type="ECO:0000256" key="4">
    <source>
        <dbReference type="ARBA" id="ARBA00022679"/>
    </source>
</evidence>
<dbReference type="EMBL" id="DVHI01000084">
    <property type="protein sequence ID" value="HIR63263.1"/>
    <property type="molecule type" value="Genomic_DNA"/>
</dbReference>
<proteinExistence type="inferred from homology"/>
<evidence type="ECO:0000259" key="7">
    <source>
        <dbReference type="Pfam" id="PF00156"/>
    </source>
</evidence>
<keyword evidence="6" id="KW-0460">Magnesium</keyword>
<dbReference type="HAMAP" id="MF_01208">
    <property type="entry name" value="PyrE"/>
    <property type="match status" value="1"/>
</dbReference>
<evidence type="ECO:0000313" key="8">
    <source>
        <dbReference type="EMBL" id="HIR63263.1"/>
    </source>
</evidence>
<comment type="pathway">
    <text evidence="1 6">Pyrimidine metabolism; UMP biosynthesis via de novo pathway; UMP from orotate: step 1/2.</text>
</comment>
<name>A0A9D1J757_9BACT</name>
<dbReference type="InterPro" id="IPR000836">
    <property type="entry name" value="PRTase_dom"/>
</dbReference>
<dbReference type="Pfam" id="PF00156">
    <property type="entry name" value="Pribosyltran"/>
    <property type="match status" value="1"/>
</dbReference>
<feature type="domain" description="Phosphoribosyltransferase" evidence="7">
    <location>
        <begin position="51"/>
        <end position="160"/>
    </location>
</feature>
<gene>
    <name evidence="6" type="primary">pyrE</name>
    <name evidence="8" type="ORF">IAC94_07060</name>
</gene>
<dbReference type="AlphaFoldDB" id="A0A9D1J757"/>
<dbReference type="GO" id="GO:0004588">
    <property type="term" value="F:orotate phosphoribosyltransferase activity"/>
    <property type="evidence" value="ECO:0007669"/>
    <property type="project" value="UniProtKB-UniRule"/>
</dbReference>
<dbReference type="CDD" id="cd06223">
    <property type="entry name" value="PRTases_typeI"/>
    <property type="match status" value="1"/>
</dbReference>
<dbReference type="InterPro" id="IPR023031">
    <property type="entry name" value="OPRT"/>
</dbReference>
<keyword evidence="5 6" id="KW-0665">Pyrimidine biosynthesis</keyword>
<dbReference type="PANTHER" id="PTHR19278:SF9">
    <property type="entry name" value="URIDINE 5'-MONOPHOSPHATE SYNTHASE"/>
    <property type="match status" value="1"/>
</dbReference>
<dbReference type="InterPro" id="IPR004467">
    <property type="entry name" value="Or_phspho_trans_dom"/>
</dbReference>
<organism evidence="8 9">
    <name type="scientific">Candidatus Coprenecus avistercoris</name>
    <dbReference type="NCBI Taxonomy" id="2840730"/>
    <lineage>
        <taxon>Bacteria</taxon>
        <taxon>Pseudomonadati</taxon>
        <taxon>Bacteroidota</taxon>
        <taxon>Bacteroidia</taxon>
        <taxon>Bacteroidales</taxon>
        <taxon>Rikenellaceae</taxon>
        <taxon>Rikenellaceae incertae sedis</taxon>
        <taxon>Candidatus Coprenecus</taxon>
    </lineage>
</organism>
<accession>A0A9D1J757</accession>
<dbReference type="Gene3D" id="3.40.50.2020">
    <property type="match status" value="1"/>
</dbReference>
<feature type="binding site" description="in other chain" evidence="6">
    <location>
        <begin position="123"/>
        <end position="131"/>
    </location>
    <ligand>
        <name>5-phospho-alpha-D-ribose 1-diphosphate</name>
        <dbReference type="ChEBI" id="CHEBI:58017"/>
        <note>ligand shared between dimeric partners</note>
    </ligand>
</feature>
<sequence>MENTEYKIAKGLLEIEAVRLSPEKPFLWASGLHSPIYCDNRKALSYPAFRRTICEAMIDVINATFKDVDVIAGVATGAIAYGAIVAEMMGKPFVYIRSKAKDHGMGNQVEGVLRGGERVVVIEDLISTGQSSLAAVDALLKCGVHIAGMVAIFSYNFDRSRRAFENADVELHTLSNYDTLVDVALDTGYIREGDVKMLKEWRYDPDKWSKDHE</sequence>
<evidence type="ECO:0000256" key="6">
    <source>
        <dbReference type="HAMAP-Rule" id="MF_01208"/>
    </source>
</evidence>
<evidence type="ECO:0000313" key="9">
    <source>
        <dbReference type="Proteomes" id="UP000886744"/>
    </source>
</evidence>
<evidence type="ECO:0000256" key="1">
    <source>
        <dbReference type="ARBA" id="ARBA00004889"/>
    </source>
</evidence>
<evidence type="ECO:0000256" key="5">
    <source>
        <dbReference type="ARBA" id="ARBA00022975"/>
    </source>
</evidence>